<dbReference type="InterPro" id="IPR036237">
    <property type="entry name" value="Xyl_isomerase-like_sf"/>
</dbReference>
<proteinExistence type="inferred from homology"/>
<comment type="function">
    <text evidence="2 9">Catalyzes the dehydration of D-mannonate.</text>
</comment>
<dbReference type="SUPFAM" id="SSF51658">
    <property type="entry name" value="Xylose isomerase-like"/>
    <property type="match status" value="1"/>
</dbReference>
<evidence type="ECO:0000256" key="9">
    <source>
        <dbReference type="HAMAP-Rule" id="MF_00106"/>
    </source>
</evidence>
<sequence length="370" mass="42573">MTCLVFLITLDEVNVMKMVFRWFGEGNDTVTLDHIRQIPGVEGIVWALHDVPAGEEWPMDKILAVKAAADRAGLHLDVVESVNIHEDIKLGLPTRDKYIDNYKKTMEKLAQVGVKVICYNFMPIFDWLRTDLHKEMEDGSTALFYESSKLADIEPLELVRRITENSALTMPGWEPERLQYLTGLFEAYKDVTEEDMWEHARYFLQEIIPTAERLGIRMAIHPDDPPWPIFGLPKIIISQDNLRRYLNLYDSPYNSVTLCSGSLGANPDNDIIGMIHEFRDRIPFAHIRNVKVYDNGDFIETSHRSQDGNVDIAGVVEAYHDIGFEGYARPDHGRHLWGEQCRPGYGLYDRALGIMYLWGVWDSLQRRTKA</sequence>
<evidence type="ECO:0000256" key="3">
    <source>
        <dbReference type="ARBA" id="ARBA00004892"/>
    </source>
</evidence>
<gene>
    <name evidence="9 10" type="primary">uxuA</name>
    <name evidence="10" type="ORF">PIL02S_05365</name>
</gene>
<evidence type="ECO:0000256" key="8">
    <source>
        <dbReference type="ARBA" id="ARBA00023239"/>
    </source>
</evidence>
<dbReference type="EMBL" id="PRLG01000029">
    <property type="protein sequence ID" value="PYY25995.1"/>
    <property type="molecule type" value="Genomic_DNA"/>
</dbReference>
<reference evidence="10 11" key="1">
    <citation type="submission" date="2018-01" db="EMBL/GenBank/DDBJ databases">
        <title>Genome sequence of the PGP bacterium Paenibacillus illinoisensis E3.</title>
        <authorList>
            <person name="Rolli E."/>
            <person name="Marasco R."/>
            <person name="Bessem C."/>
            <person name="Michoud G."/>
            <person name="Gaiarsa S."/>
            <person name="Borin S."/>
            <person name="Daffonchio D."/>
        </authorList>
    </citation>
    <scope>NUCLEOTIDE SEQUENCE [LARGE SCALE GENOMIC DNA]</scope>
    <source>
        <strain evidence="10 11">E3</strain>
    </source>
</reference>
<organism evidence="10 11">
    <name type="scientific">Paenibacillus illinoisensis</name>
    <dbReference type="NCBI Taxonomy" id="59845"/>
    <lineage>
        <taxon>Bacteria</taxon>
        <taxon>Bacillati</taxon>
        <taxon>Bacillota</taxon>
        <taxon>Bacilli</taxon>
        <taxon>Bacillales</taxon>
        <taxon>Paenibacillaceae</taxon>
        <taxon>Paenibacillus</taxon>
    </lineage>
</organism>
<dbReference type="Gene3D" id="3.20.20.150">
    <property type="entry name" value="Divalent-metal-dependent TIM barrel enzymes"/>
    <property type="match status" value="1"/>
</dbReference>
<dbReference type="AlphaFoldDB" id="A0A2W0CCE0"/>
<dbReference type="Pfam" id="PF03786">
    <property type="entry name" value="UxuA"/>
    <property type="match status" value="1"/>
</dbReference>
<dbReference type="EC" id="4.2.1.8" evidence="5 9"/>
<dbReference type="NCBIfam" id="NF003027">
    <property type="entry name" value="PRK03906.1"/>
    <property type="match status" value="2"/>
</dbReference>
<comment type="similarity">
    <text evidence="4 9">Belongs to the mannonate dehydratase family.</text>
</comment>
<evidence type="ECO:0000256" key="1">
    <source>
        <dbReference type="ARBA" id="ARBA00001794"/>
    </source>
</evidence>
<comment type="cofactor">
    <cofactor evidence="9">
        <name>Fe(2+)</name>
        <dbReference type="ChEBI" id="CHEBI:29033"/>
    </cofactor>
    <cofactor evidence="9">
        <name>Mn(2+)</name>
        <dbReference type="ChEBI" id="CHEBI:29035"/>
    </cofactor>
</comment>
<evidence type="ECO:0000256" key="4">
    <source>
        <dbReference type="ARBA" id="ARBA00007389"/>
    </source>
</evidence>
<comment type="catalytic activity">
    <reaction evidence="1 9">
        <text>D-mannonate = 2-dehydro-3-deoxy-D-gluconate + H2O</text>
        <dbReference type="Rhea" id="RHEA:20097"/>
        <dbReference type="ChEBI" id="CHEBI:15377"/>
        <dbReference type="ChEBI" id="CHEBI:17767"/>
        <dbReference type="ChEBI" id="CHEBI:57990"/>
        <dbReference type="EC" id="4.2.1.8"/>
    </reaction>
</comment>
<evidence type="ECO:0000256" key="5">
    <source>
        <dbReference type="ARBA" id="ARBA00012927"/>
    </source>
</evidence>
<evidence type="ECO:0000256" key="6">
    <source>
        <dbReference type="ARBA" id="ARBA00023004"/>
    </source>
</evidence>
<keyword evidence="7 9" id="KW-0464">Manganese</keyword>
<dbReference type="GO" id="GO:0042840">
    <property type="term" value="P:D-glucuronate catabolic process"/>
    <property type="evidence" value="ECO:0007669"/>
    <property type="project" value="TreeGrafter"/>
</dbReference>
<dbReference type="GO" id="GO:0008198">
    <property type="term" value="F:ferrous iron binding"/>
    <property type="evidence" value="ECO:0007669"/>
    <property type="project" value="TreeGrafter"/>
</dbReference>
<name>A0A2W0CCE0_9BACL</name>
<protein>
    <recommendedName>
        <fullName evidence="5 9">Mannonate dehydratase</fullName>
        <ecNumber evidence="5 9">4.2.1.8</ecNumber>
    </recommendedName>
    <alternativeName>
        <fullName evidence="9">D-mannonate hydro-lyase</fullName>
    </alternativeName>
</protein>
<dbReference type="PANTHER" id="PTHR30387">
    <property type="entry name" value="MANNONATE DEHYDRATASE"/>
    <property type="match status" value="1"/>
</dbReference>
<dbReference type="InterPro" id="IPR004628">
    <property type="entry name" value="Man_deHydtase"/>
</dbReference>
<keyword evidence="6 9" id="KW-0408">Iron</keyword>
<dbReference type="NCBIfam" id="TIGR00695">
    <property type="entry name" value="uxuA"/>
    <property type="match status" value="1"/>
</dbReference>
<evidence type="ECO:0000256" key="2">
    <source>
        <dbReference type="ARBA" id="ARBA00002713"/>
    </source>
</evidence>
<dbReference type="PIRSF" id="PIRSF016049">
    <property type="entry name" value="Man_dehyd"/>
    <property type="match status" value="1"/>
</dbReference>
<evidence type="ECO:0000313" key="10">
    <source>
        <dbReference type="EMBL" id="PYY25995.1"/>
    </source>
</evidence>
<dbReference type="UniPathway" id="UPA00246"/>
<evidence type="ECO:0000256" key="7">
    <source>
        <dbReference type="ARBA" id="ARBA00023211"/>
    </source>
</evidence>
<accession>A0A2W0CCE0</accession>
<dbReference type="HAMAP" id="MF_00106">
    <property type="entry name" value="UxuA"/>
    <property type="match status" value="1"/>
</dbReference>
<evidence type="ECO:0000313" key="11">
    <source>
        <dbReference type="Proteomes" id="UP000247459"/>
    </source>
</evidence>
<comment type="pathway">
    <text evidence="3 9">Carbohydrate metabolism; pentose and glucuronate interconversion.</text>
</comment>
<dbReference type="GO" id="GO:0030145">
    <property type="term" value="F:manganese ion binding"/>
    <property type="evidence" value="ECO:0007669"/>
    <property type="project" value="TreeGrafter"/>
</dbReference>
<dbReference type="PANTHER" id="PTHR30387:SF2">
    <property type="entry name" value="MANNONATE DEHYDRATASE"/>
    <property type="match status" value="1"/>
</dbReference>
<comment type="caution">
    <text evidence="10">The sequence shown here is derived from an EMBL/GenBank/DDBJ whole genome shotgun (WGS) entry which is preliminary data.</text>
</comment>
<keyword evidence="8 9" id="KW-0456">Lyase</keyword>
<dbReference type="Proteomes" id="UP000247459">
    <property type="component" value="Unassembled WGS sequence"/>
</dbReference>
<dbReference type="GO" id="GO:0008927">
    <property type="term" value="F:mannonate dehydratase activity"/>
    <property type="evidence" value="ECO:0007669"/>
    <property type="project" value="UniProtKB-UniRule"/>
</dbReference>